<accession>A0A1M5QQA9</accession>
<evidence type="ECO:0000256" key="1">
    <source>
        <dbReference type="ARBA" id="ARBA00006285"/>
    </source>
</evidence>
<organism evidence="5 6">
    <name type="scientific">Virgibacillus chiguensis</name>
    <dbReference type="NCBI Taxonomy" id="411959"/>
    <lineage>
        <taxon>Bacteria</taxon>
        <taxon>Bacillati</taxon>
        <taxon>Bacillota</taxon>
        <taxon>Bacilli</taxon>
        <taxon>Bacillales</taxon>
        <taxon>Bacillaceae</taxon>
        <taxon>Virgibacillus</taxon>
    </lineage>
</organism>
<proteinExistence type="inferred from homology"/>
<dbReference type="SUPFAM" id="SSF51445">
    <property type="entry name" value="(Trans)glycosidases"/>
    <property type="match status" value="1"/>
</dbReference>
<dbReference type="GO" id="GO:0004563">
    <property type="term" value="F:beta-N-acetylhexosaminidase activity"/>
    <property type="evidence" value="ECO:0007669"/>
    <property type="project" value="UniProtKB-ARBA"/>
</dbReference>
<keyword evidence="6" id="KW-1185">Reference proteome</keyword>
<reference evidence="6" key="1">
    <citation type="submission" date="2016-11" db="EMBL/GenBank/DDBJ databases">
        <authorList>
            <person name="Varghese N."/>
            <person name="Submissions S."/>
        </authorList>
    </citation>
    <scope>NUCLEOTIDE SEQUENCE [LARGE SCALE GENOMIC DNA]</scope>
    <source>
        <strain evidence="6">CGMCC 1.6496</strain>
    </source>
</reference>
<dbReference type="CDD" id="cd06565">
    <property type="entry name" value="GH20_GcnA-like"/>
    <property type="match status" value="1"/>
</dbReference>
<dbReference type="Gene3D" id="3.20.20.80">
    <property type="entry name" value="Glycosidases"/>
    <property type="match status" value="1"/>
</dbReference>
<dbReference type="InterPro" id="IPR017853">
    <property type="entry name" value="GH"/>
</dbReference>
<evidence type="ECO:0000313" key="5">
    <source>
        <dbReference type="EMBL" id="SHH16136.1"/>
    </source>
</evidence>
<dbReference type="Pfam" id="PF18088">
    <property type="entry name" value="Glyco_H_20C_C"/>
    <property type="match status" value="1"/>
</dbReference>
<dbReference type="RefSeq" id="WP_073006624.1">
    <property type="nucleotide sequence ID" value="NZ_FQXD01000004.1"/>
</dbReference>
<evidence type="ECO:0000256" key="2">
    <source>
        <dbReference type="ARBA" id="ARBA00022801"/>
    </source>
</evidence>
<dbReference type="Proteomes" id="UP000184079">
    <property type="component" value="Unassembled WGS sequence"/>
</dbReference>
<dbReference type="PANTHER" id="PTHR21040">
    <property type="entry name" value="BCDNA.GH04120"/>
    <property type="match status" value="1"/>
</dbReference>
<dbReference type="Gene3D" id="1.20.120.670">
    <property type="entry name" value="N-acetyl-b-d-glucoasminidase"/>
    <property type="match status" value="1"/>
</dbReference>
<name>A0A1M5QQA9_9BACI</name>
<evidence type="ECO:0000259" key="3">
    <source>
        <dbReference type="Pfam" id="PF00728"/>
    </source>
</evidence>
<dbReference type="InterPro" id="IPR038901">
    <property type="entry name" value="HEXDC-like"/>
</dbReference>
<keyword evidence="2 5" id="KW-0378">Hydrolase</keyword>
<feature type="domain" description="Glycoside Hydrolase 20C C-terminal" evidence="4">
    <location>
        <begin position="420"/>
        <end position="607"/>
    </location>
</feature>
<evidence type="ECO:0000313" key="6">
    <source>
        <dbReference type="Proteomes" id="UP000184079"/>
    </source>
</evidence>
<gene>
    <name evidence="5" type="ORF">SAMN05421807_104229</name>
</gene>
<dbReference type="OrthoDB" id="383771at2"/>
<feature type="domain" description="Glycoside hydrolase family 20 catalytic" evidence="3">
    <location>
        <begin position="92"/>
        <end position="274"/>
    </location>
</feature>
<dbReference type="GO" id="GO:0005975">
    <property type="term" value="P:carbohydrate metabolic process"/>
    <property type="evidence" value="ECO:0007669"/>
    <property type="project" value="InterPro"/>
</dbReference>
<evidence type="ECO:0000259" key="4">
    <source>
        <dbReference type="Pfam" id="PF18088"/>
    </source>
</evidence>
<dbReference type="EMBL" id="FQXD01000004">
    <property type="protein sequence ID" value="SHH16136.1"/>
    <property type="molecule type" value="Genomic_DNA"/>
</dbReference>
<dbReference type="AlphaFoldDB" id="A0A1M5QQA9"/>
<dbReference type="InterPro" id="IPR041063">
    <property type="entry name" value="Glyco_H_20C_C"/>
</dbReference>
<dbReference type="InterPro" id="IPR015883">
    <property type="entry name" value="Glyco_hydro_20_cat"/>
</dbReference>
<protein>
    <submittedName>
        <fullName evidence="5">Glycosyl hydrolase family 20, catalytic domain</fullName>
    </submittedName>
</protein>
<dbReference type="Pfam" id="PF00728">
    <property type="entry name" value="Glyco_hydro_20"/>
    <property type="match status" value="1"/>
</dbReference>
<dbReference type="PANTHER" id="PTHR21040:SF8">
    <property type="entry name" value="BCDNA.GH04120"/>
    <property type="match status" value="1"/>
</dbReference>
<sequence length="625" mass="72012">MKIKFVGDVSVVHDGLKILATELGFVIDDINGFPIHVQQRKGSIYISKNQSIGQICFEKPIHFFRALGLWLEQFQLKHEFELEEEPQFDNSGAMLDASRNAVMRVSEMKNMLRKMAVMGLNVLMIYTEDTYEVEEYPYFGYMRGRYTEQELRACDQYAAALGIEMIPCIQTLAHLTEALKWNYATEMKDTADILLVGEEKTYAFIEAIIKAASKPFKSNRIHIGMDEAHQLGLGKYLERNGYEQRFAIMNKHLQAVVAITEKLGLKPMLWSDMYFRLGSKTGGYYDLEANIPDDIVAAIPDVQLVYWDYYHTEQAFYQTFIKKHQVLKPNSVFAGGVWTWNGIAPNYGKAIQTTEAALTACKKEGVKEVFATMWGDNGAETPMTTALPMLQLFAEHTYHQVIHAKTWQVRFACCVGANYNDFMVLHQFDETPGVSENNLHASNPSKFLLWQDILLGLYDENIKGLSLGKHYEQMIPQLTQAKERNPTFFSLFAFYEQLARVLSTKAELGIHIKQAYDTVHKENMQIYLKQIKVLQQELIDLRNTHRDLWFSMNKPFGWEIIEIRYGGVITRLDTVQYRIKQWVEGKMVVIEELAEERLYFDGPYQMPAESLGRNLYHRIVSASPL</sequence>
<comment type="similarity">
    <text evidence="1">Belongs to the glycosyl hydrolase 20 family.</text>
</comment>